<evidence type="ECO:0000256" key="2">
    <source>
        <dbReference type="ARBA" id="ARBA00022692"/>
    </source>
</evidence>
<dbReference type="AlphaFoldDB" id="A0A0R3TRK6"/>
<evidence type="ECO:0000256" key="4">
    <source>
        <dbReference type="ARBA" id="ARBA00023136"/>
    </source>
</evidence>
<evidence type="ECO:0000313" key="8">
    <source>
        <dbReference type="WBParaSite" id="HNAJ_0001022601-mRNA-1"/>
    </source>
</evidence>
<dbReference type="InterPro" id="IPR011992">
    <property type="entry name" value="EF-hand-dom_pair"/>
</dbReference>
<protein>
    <submittedName>
        <fullName evidence="8">Tetraspanin</fullName>
    </submittedName>
</protein>
<dbReference type="InterPro" id="IPR008952">
    <property type="entry name" value="Tetraspanin_EC2_sf"/>
</dbReference>
<feature type="transmembrane region" description="Helical" evidence="5">
    <location>
        <begin position="240"/>
        <end position="265"/>
    </location>
</feature>
<gene>
    <name evidence="6" type="ORF">HNAJ_LOCUS10221</name>
</gene>
<evidence type="ECO:0000313" key="7">
    <source>
        <dbReference type="Proteomes" id="UP000278807"/>
    </source>
</evidence>
<dbReference type="WBParaSite" id="HNAJ_0001022601-mRNA-1">
    <property type="protein sequence ID" value="HNAJ_0001022601-mRNA-1"/>
    <property type="gene ID" value="HNAJ_0001022601"/>
</dbReference>
<feature type="transmembrane region" description="Helical" evidence="5">
    <location>
        <begin position="6"/>
        <end position="32"/>
    </location>
</feature>
<proteinExistence type="predicted"/>
<evidence type="ECO:0000256" key="3">
    <source>
        <dbReference type="ARBA" id="ARBA00022989"/>
    </source>
</evidence>
<name>A0A0R3TRK6_RODNA</name>
<dbReference type="Proteomes" id="UP000278807">
    <property type="component" value="Unassembled WGS sequence"/>
</dbReference>
<keyword evidence="7" id="KW-1185">Reference proteome</keyword>
<dbReference type="SUPFAM" id="SSF47473">
    <property type="entry name" value="EF-hand"/>
    <property type="match status" value="1"/>
</dbReference>
<dbReference type="EMBL" id="UZAE01012939">
    <property type="protein sequence ID" value="VDO07457.1"/>
    <property type="molecule type" value="Genomic_DNA"/>
</dbReference>
<feature type="transmembrane region" description="Helical" evidence="5">
    <location>
        <begin position="44"/>
        <end position="67"/>
    </location>
</feature>
<comment type="subcellular location">
    <subcellularLocation>
        <location evidence="1">Membrane</location>
        <topology evidence="1">Multi-pass membrane protein</topology>
    </subcellularLocation>
</comment>
<evidence type="ECO:0000313" key="6">
    <source>
        <dbReference type="EMBL" id="VDO07457.1"/>
    </source>
</evidence>
<keyword evidence="4 5" id="KW-0472">Membrane</keyword>
<dbReference type="InterPro" id="IPR018499">
    <property type="entry name" value="Tetraspanin/Peripherin"/>
</dbReference>
<evidence type="ECO:0000256" key="5">
    <source>
        <dbReference type="SAM" id="Phobius"/>
    </source>
</evidence>
<reference evidence="8" key="1">
    <citation type="submission" date="2017-02" db="UniProtKB">
        <authorList>
            <consortium name="WormBaseParasite"/>
        </authorList>
    </citation>
    <scope>IDENTIFICATION</scope>
</reference>
<dbReference type="Gene3D" id="1.10.238.10">
    <property type="entry name" value="EF-hand"/>
    <property type="match status" value="1"/>
</dbReference>
<reference evidence="6 7" key="2">
    <citation type="submission" date="2018-11" db="EMBL/GenBank/DDBJ databases">
        <authorList>
            <consortium name="Pathogen Informatics"/>
        </authorList>
    </citation>
    <scope>NUCLEOTIDE SEQUENCE [LARGE SCALE GENOMIC DNA]</scope>
</reference>
<dbReference type="Gene3D" id="1.10.1450.10">
    <property type="entry name" value="Tetraspanin"/>
    <property type="match status" value="1"/>
</dbReference>
<feature type="transmembrane region" description="Helical" evidence="5">
    <location>
        <begin position="79"/>
        <end position="100"/>
    </location>
</feature>
<keyword evidence="2 5" id="KW-0812">Transmembrane</keyword>
<accession>A0A0R3TRK6</accession>
<evidence type="ECO:0000256" key="1">
    <source>
        <dbReference type="ARBA" id="ARBA00004141"/>
    </source>
</evidence>
<dbReference type="OrthoDB" id="6257389at2759"/>
<dbReference type="Pfam" id="PF00335">
    <property type="entry name" value="Tetraspanin"/>
    <property type="match status" value="1"/>
</dbReference>
<dbReference type="STRING" id="102285.A0A0R3TRK6"/>
<sequence>MNPGKLLWFITVLWIFIHATAFLTATITLYVRRNRFLLVFSKESVIMAISITGVHAGWLFICIATALQTLRLKKRGAALIFLGVHFVSLIFELFFLIYVFNRRSEFFRESITTMVKGLVDNYLRFNMSRRYADWVNDKFQCCGLTQWHREWWMDEEGFLKQEFKFAWVPDSCCLENYRYKNCGIAYPPRKPGATKEDKSATDIRDFYYDSGPVSATYWYMRLKNEPCPDMIIEKLGETSTYILMILITLSFTRFIISSGAVIGFIGARSKGFNLRELLPPSCFDPNGRILKPQFREMLSRMNIHLIDENFRRLWEQKFDLGGIGSISTKQLIDQLNLTAEGVPKDKLPKPNHYKFPNSHRLKYEIYDEYKPILKENPCRPLALEPVTKPLLFKTEGGDGCDTIQPKSPLNVSIPTLPIHFRDELARLQHNHPCIRDTLDFLRYLLRCSLVALNNVFRRGDAGNTGCISVAYLLAVIRDLGIKVTEEEVKKYCRRRDLFANMGTDSCKATGNKVLYGKILMQLKCNQPHRPTPNLNYDPCETNSRRMVRYLEDEIYEIVYANQLDFIAKLKKYIKKGIPLPHFRRLINWTFGFDLGECAWKELVRQVRLINDCRVDVEHFISSVFDKCKQSSDDSSYASKWLLDPQLRELVVFTGEQRDLSQLLLALKKLITEQFHVIDKVTTALK</sequence>
<keyword evidence="3 5" id="KW-1133">Transmembrane helix</keyword>
<dbReference type="GO" id="GO:0016020">
    <property type="term" value="C:membrane"/>
    <property type="evidence" value="ECO:0007669"/>
    <property type="project" value="UniProtKB-SubCell"/>
</dbReference>
<organism evidence="8">
    <name type="scientific">Rodentolepis nana</name>
    <name type="common">Dwarf tapeworm</name>
    <name type="synonym">Hymenolepis nana</name>
    <dbReference type="NCBI Taxonomy" id="102285"/>
    <lineage>
        <taxon>Eukaryota</taxon>
        <taxon>Metazoa</taxon>
        <taxon>Spiralia</taxon>
        <taxon>Lophotrochozoa</taxon>
        <taxon>Platyhelminthes</taxon>
        <taxon>Cestoda</taxon>
        <taxon>Eucestoda</taxon>
        <taxon>Cyclophyllidea</taxon>
        <taxon>Hymenolepididae</taxon>
        <taxon>Rodentolepis</taxon>
    </lineage>
</organism>